<dbReference type="PANTHER" id="PTHR42815">
    <property type="entry name" value="FAD-BINDING, PUTATIVE (AFU_ORTHOLOGUE AFUA_6G07600)-RELATED"/>
    <property type="match status" value="1"/>
</dbReference>
<proteinExistence type="predicted"/>
<evidence type="ECO:0000259" key="2">
    <source>
        <dbReference type="Pfam" id="PF01243"/>
    </source>
</evidence>
<dbReference type="RefSeq" id="WP_091025996.1">
    <property type="nucleotide sequence ID" value="NZ_BKAE01000008.1"/>
</dbReference>
<dbReference type="Proteomes" id="UP000199004">
    <property type="component" value="Unassembled WGS sequence"/>
</dbReference>
<evidence type="ECO:0000313" key="3">
    <source>
        <dbReference type="EMBL" id="SDO12057.1"/>
    </source>
</evidence>
<dbReference type="PANTHER" id="PTHR42815:SF2">
    <property type="entry name" value="FAD-BINDING, PUTATIVE (AFU_ORTHOLOGUE AFUA_6G07600)-RELATED"/>
    <property type="match status" value="1"/>
</dbReference>
<dbReference type="Pfam" id="PF01243">
    <property type="entry name" value="PNPOx_N"/>
    <property type="match status" value="1"/>
</dbReference>
<organism evidence="3 4">
    <name type="scientific">Nocardioides szechwanensis</name>
    <dbReference type="NCBI Taxonomy" id="1005944"/>
    <lineage>
        <taxon>Bacteria</taxon>
        <taxon>Bacillati</taxon>
        <taxon>Actinomycetota</taxon>
        <taxon>Actinomycetes</taxon>
        <taxon>Propionibacteriales</taxon>
        <taxon>Nocardioidaceae</taxon>
        <taxon>Nocardioides</taxon>
    </lineage>
</organism>
<feature type="region of interest" description="Disordered" evidence="1">
    <location>
        <begin position="187"/>
        <end position="206"/>
    </location>
</feature>
<dbReference type="STRING" id="1005944.SAMN05192576_3398"/>
<dbReference type="InterPro" id="IPR011576">
    <property type="entry name" value="Pyridox_Oxase_N"/>
</dbReference>
<gene>
    <name evidence="3" type="ORF">SAMN05192576_3398</name>
</gene>
<dbReference type="SUPFAM" id="SSF50475">
    <property type="entry name" value="FMN-binding split barrel"/>
    <property type="match status" value="1"/>
</dbReference>
<protein>
    <recommendedName>
        <fullName evidence="2">Pyridoxamine 5'-phosphate oxidase N-terminal domain-containing protein</fullName>
    </recommendedName>
</protein>
<evidence type="ECO:0000313" key="4">
    <source>
        <dbReference type="Proteomes" id="UP000199004"/>
    </source>
</evidence>
<dbReference type="OrthoDB" id="9786134at2"/>
<evidence type="ECO:0000256" key="1">
    <source>
        <dbReference type="SAM" id="MobiDB-lite"/>
    </source>
</evidence>
<accession>A0A1H0GYV1</accession>
<dbReference type="AlphaFoldDB" id="A0A1H0GYV1"/>
<keyword evidence="4" id="KW-1185">Reference proteome</keyword>
<dbReference type="EMBL" id="FNIC01000006">
    <property type="protein sequence ID" value="SDO12057.1"/>
    <property type="molecule type" value="Genomic_DNA"/>
</dbReference>
<sequence>MGSGFHDGSRLLQDQFDTRALADRIDGLLVGDSISEGDRAFIEDRDMFFLATADSEGRPTCSYKGGEAGFVRVLDPQTVVFPNYDGNGMYLSTGNVLSNPHVGMLFIDFEQGHRMRLEGTATIDLNDPLRADYPEAQFVVRVRTRSVYPNCPRYIHRYELVQRSRFVPSSDRVTPVPDWKRSDWAVDALPANDPARDPGERDVLGR</sequence>
<name>A0A1H0GYV1_9ACTN</name>
<dbReference type="InterPro" id="IPR012349">
    <property type="entry name" value="Split_barrel_FMN-bd"/>
</dbReference>
<feature type="domain" description="Pyridoxamine 5'-phosphate oxidase N-terminal" evidence="2">
    <location>
        <begin position="39"/>
        <end position="124"/>
    </location>
</feature>
<dbReference type="Gene3D" id="2.30.110.10">
    <property type="entry name" value="Electron Transport, Fmn-binding Protein, Chain A"/>
    <property type="match status" value="1"/>
</dbReference>
<reference evidence="3 4" key="1">
    <citation type="submission" date="2016-10" db="EMBL/GenBank/DDBJ databases">
        <authorList>
            <person name="de Groot N.N."/>
        </authorList>
    </citation>
    <scope>NUCLEOTIDE SEQUENCE [LARGE SCALE GENOMIC DNA]</scope>
    <source>
        <strain evidence="3 4">CGMCC 1.11147</strain>
    </source>
</reference>
<feature type="compositionally biased region" description="Basic and acidic residues" evidence="1">
    <location>
        <begin position="194"/>
        <end position="206"/>
    </location>
</feature>